<sequence>MNDNHNSDHKKRRFSILPSKKWQVPAIISFGSLLGLGFYTLHFSKATSYLSDDPKACINCHVMTPEYMTWAKSSHRRVASCNDCHVPHNNIFAKYFFKAKDGLYHSYVFTTRTEPQVIRAKEASINVIQQNCIRCHENQVTDAKTASTVQHHVENRTSRTCWECHEQVPHGNVKSLSSVGYLIEPTTDVTNENEQIVPEWLQKNVQEQEKNKSKKQENK</sequence>
<evidence type="ECO:0000256" key="8">
    <source>
        <dbReference type="ARBA" id="ARBA00022982"/>
    </source>
</evidence>
<dbReference type="SUPFAM" id="SSF48695">
    <property type="entry name" value="Multiheme cytochromes"/>
    <property type="match status" value="1"/>
</dbReference>
<dbReference type="GO" id="GO:0009061">
    <property type="term" value="P:anaerobic respiration"/>
    <property type="evidence" value="ECO:0007669"/>
    <property type="project" value="TreeGrafter"/>
</dbReference>
<dbReference type="GO" id="GO:0022900">
    <property type="term" value="P:electron transport chain"/>
    <property type="evidence" value="ECO:0007669"/>
    <property type="project" value="InterPro"/>
</dbReference>
<reference evidence="14 15" key="1">
    <citation type="submission" date="2019-01" db="EMBL/GenBank/DDBJ databases">
        <title>Whole Genome of Ornithobacterium rhinotracheale FARPER-174b.</title>
        <authorList>
            <person name="Tataje-Lavanda L.A."/>
            <person name="Montalvan A."/>
            <person name="Montesinos R."/>
            <person name="Zimic M."/>
            <person name="Fernandez-Sanchez M."/>
            <person name="Fernandez-Diaz M."/>
        </authorList>
    </citation>
    <scope>NUCLEOTIDE SEQUENCE [LARGE SCALE GENOMIC DNA]</scope>
    <source>
        <strain evidence="14 15">FARPER-174b</strain>
    </source>
</reference>
<keyword evidence="9 12" id="KW-1133">Transmembrane helix</keyword>
<keyword evidence="4" id="KW-1003">Cell membrane</keyword>
<comment type="similarity">
    <text evidence="2">Belongs to the NapC/NirT/NrfH family.</text>
</comment>
<keyword evidence="8" id="KW-0249">Electron transport</keyword>
<evidence type="ECO:0000256" key="7">
    <source>
        <dbReference type="ARBA" id="ARBA00022723"/>
    </source>
</evidence>
<keyword evidence="14" id="KW-0560">Oxidoreductase</keyword>
<name>A0A3R5UU61_ORNRH</name>
<evidence type="ECO:0000256" key="5">
    <source>
        <dbReference type="ARBA" id="ARBA00022617"/>
    </source>
</evidence>
<keyword evidence="7" id="KW-0479">Metal-binding</keyword>
<dbReference type="InterPro" id="IPR036280">
    <property type="entry name" value="Multihaem_cyt_sf"/>
</dbReference>
<dbReference type="NCBIfam" id="TIGR03153">
    <property type="entry name" value="cytochr_NrfH"/>
    <property type="match status" value="1"/>
</dbReference>
<dbReference type="GO" id="GO:0009055">
    <property type="term" value="F:electron transfer activity"/>
    <property type="evidence" value="ECO:0007669"/>
    <property type="project" value="TreeGrafter"/>
</dbReference>
<dbReference type="OrthoDB" id="9782159at2"/>
<evidence type="ECO:0000259" key="13">
    <source>
        <dbReference type="Pfam" id="PF03264"/>
    </source>
</evidence>
<keyword evidence="6 12" id="KW-0812">Transmembrane</keyword>
<dbReference type="GO" id="GO:0005886">
    <property type="term" value="C:plasma membrane"/>
    <property type="evidence" value="ECO:0007669"/>
    <property type="project" value="UniProtKB-SubCell"/>
</dbReference>
<proteinExistence type="inferred from homology"/>
<keyword evidence="10" id="KW-0408">Iron</keyword>
<evidence type="ECO:0000256" key="9">
    <source>
        <dbReference type="ARBA" id="ARBA00022989"/>
    </source>
</evidence>
<evidence type="ECO:0000256" key="10">
    <source>
        <dbReference type="ARBA" id="ARBA00023004"/>
    </source>
</evidence>
<dbReference type="GO" id="GO:0042279">
    <property type="term" value="F:nitrite reductase (cytochrome, ammonia-forming) activity"/>
    <property type="evidence" value="ECO:0007669"/>
    <property type="project" value="UniProtKB-EC"/>
</dbReference>
<dbReference type="PANTHER" id="PTHR30333">
    <property type="entry name" value="CYTOCHROME C-TYPE PROTEIN"/>
    <property type="match status" value="1"/>
</dbReference>
<dbReference type="InterPro" id="IPR005126">
    <property type="entry name" value="NapC/NirT_cyt_c_N"/>
</dbReference>
<dbReference type="InterPro" id="IPR017571">
    <property type="entry name" value="NrfH"/>
</dbReference>
<evidence type="ECO:0000256" key="6">
    <source>
        <dbReference type="ARBA" id="ARBA00022692"/>
    </source>
</evidence>
<evidence type="ECO:0000256" key="2">
    <source>
        <dbReference type="ARBA" id="ARBA00007395"/>
    </source>
</evidence>
<dbReference type="AlphaFoldDB" id="A0A3R5UU61"/>
<dbReference type="Proteomes" id="UP000287701">
    <property type="component" value="Chromosome"/>
</dbReference>
<evidence type="ECO:0000313" key="15">
    <source>
        <dbReference type="Proteomes" id="UP000287701"/>
    </source>
</evidence>
<evidence type="ECO:0000256" key="4">
    <source>
        <dbReference type="ARBA" id="ARBA00022475"/>
    </source>
</evidence>
<evidence type="ECO:0000256" key="11">
    <source>
        <dbReference type="ARBA" id="ARBA00023136"/>
    </source>
</evidence>
<dbReference type="RefSeq" id="WP_128501062.1">
    <property type="nucleotide sequence ID" value="NZ_CP035107.1"/>
</dbReference>
<dbReference type="PANTHER" id="PTHR30333:SF1">
    <property type="entry name" value="CYTOCHROME C-TYPE PROTEIN NAPC"/>
    <property type="match status" value="1"/>
</dbReference>
<feature type="transmembrane region" description="Helical" evidence="12">
    <location>
        <begin position="21"/>
        <end position="41"/>
    </location>
</feature>
<evidence type="ECO:0000313" key="14">
    <source>
        <dbReference type="EMBL" id="QAR30577.1"/>
    </source>
</evidence>
<feature type="domain" description="NapC/NirT cytochrome c N-terminal" evidence="13">
    <location>
        <begin position="19"/>
        <end position="172"/>
    </location>
</feature>
<dbReference type="Pfam" id="PF03264">
    <property type="entry name" value="Cytochrom_NNT"/>
    <property type="match status" value="1"/>
</dbReference>
<dbReference type="EMBL" id="CP035107">
    <property type="protein sequence ID" value="QAR30577.1"/>
    <property type="molecule type" value="Genomic_DNA"/>
</dbReference>
<dbReference type="InterPro" id="IPR051174">
    <property type="entry name" value="Cytochrome_c-type_ET"/>
</dbReference>
<evidence type="ECO:0000256" key="1">
    <source>
        <dbReference type="ARBA" id="ARBA00004236"/>
    </source>
</evidence>
<dbReference type="Gene3D" id="1.10.3820.10">
    <property type="entry name" value="Di-heme elbow motif domain"/>
    <property type="match status" value="1"/>
</dbReference>
<dbReference type="GO" id="GO:0046872">
    <property type="term" value="F:metal ion binding"/>
    <property type="evidence" value="ECO:0007669"/>
    <property type="project" value="UniProtKB-KW"/>
</dbReference>
<keyword evidence="3" id="KW-0813">Transport</keyword>
<keyword evidence="11 12" id="KW-0472">Membrane</keyword>
<evidence type="ECO:0000256" key="3">
    <source>
        <dbReference type="ARBA" id="ARBA00022448"/>
    </source>
</evidence>
<protein>
    <submittedName>
        <fullName evidence="14">Cytochrome c nitrite reductase small subunit</fullName>
        <ecNumber evidence="14">1.7.2.2</ecNumber>
    </submittedName>
</protein>
<accession>A0A3R5UU61</accession>
<evidence type="ECO:0000256" key="12">
    <source>
        <dbReference type="SAM" id="Phobius"/>
    </source>
</evidence>
<comment type="subcellular location">
    <subcellularLocation>
        <location evidence="1">Cell membrane</location>
    </subcellularLocation>
</comment>
<gene>
    <name evidence="14" type="primary">nrfH</name>
    <name evidence="14" type="ORF">EQP59_04035</name>
</gene>
<dbReference type="EC" id="1.7.2.2" evidence="14"/>
<dbReference type="InterPro" id="IPR038266">
    <property type="entry name" value="NapC/NirT_cytc_sf"/>
</dbReference>
<keyword evidence="5" id="KW-0349">Heme</keyword>
<organism evidence="14 15">
    <name type="scientific">Ornithobacterium rhinotracheale</name>
    <dbReference type="NCBI Taxonomy" id="28251"/>
    <lineage>
        <taxon>Bacteria</taxon>
        <taxon>Pseudomonadati</taxon>
        <taxon>Bacteroidota</taxon>
        <taxon>Flavobacteriia</taxon>
        <taxon>Flavobacteriales</taxon>
        <taxon>Weeksellaceae</taxon>
        <taxon>Ornithobacterium</taxon>
    </lineage>
</organism>